<dbReference type="PANTHER" id="PTHR13389">
    <property type="entry name" value="PUMILIO HOMOLOG 3"/>
    <property type="match status" value="1"/>
</dbReference>
<sequence>MLKKMLIDEMMGEAEVTLFHPIGHLSYLAMLKGRTAHSLAPSTSALLSPVKVTVGGKERETSLKSDEQRCEELSKHISKKLHELIMKNISDVLSDRYASAVLLALFDALGEEERQEIFSEILNIVPTKIKEEESILEGRVSSRAIRRLITLSDKVDGENAFSSQLLEKLKPNLKIFSVKRGSSFVVVSLLESENTKKETKAALKGSMAQFKRSEEAGAKVILKLMSEK</sequence>
<dbReference type="InterPro" id="IPR011989">
    <property type="entry name" value="ARM-like"/>
</dbReference>
<accession>A0A7S4PD94</accession>
<dbReference type="GO" id="GO:0003729">
    <property type="term" value="F:mRNA binding"/>
    <property type="evidence" value="ECO:0007669"/>
    <property type="project" value="TreeGrafter"/>
</dbReference>
<dbReference type="InterPro" id="IPR012959">
    <property type="entry name" value="CPL_dom"/>
</dbReference>
<name>A0A7S4PD94_9EUKA</name>
<dbReference type="SUPFAM" id="SSF48371">
    <property type="entry name" value="ARM repeat"/>
    <property type="match status" value="1"/>
</dbReference>
<evidence type="ECO:0000256" key="1">
    <source>
        <dbReference type="ARBA" id="ARBA00022737"/>
    </source>
</evidence>
<feature type="domain" description="CPL" evidence="4">
    <location>
        <begin position="30"/>
        <end position="151"/>
    </location>
</feature>
<dbReference type="InterPro" id="IPR001313">
    <property type="entry name" value="Pumilio_RNA-bd_rpt"/>
</dbReference>
<dbReference type="AlphaFoldDB" id="A0A7S4PD94"/>
<dbReference type="InterPro" id="IPR040059">
    <property type="entry name" value="PUM3"/>
</dbReference>
<proteinExistence type="predicted"/>
<dbReference type="Pfam" id="PF08144">
    <property type="entry name" value="CPL"/>
    <property type="match status" value="1"/>
</dbReference>
<dbReference type="PANTHER" id="PTHR13389:SF0">
    <property type="entry name" value="PUMILIO HOMOLOG 3"/>
    <property type="match status" value="1"/>
</dbReference>
<dbReference type="GO" id="GO:0006417">
    <property type="term" value="P:regulation of translation"/>
    <property type="evidence" value="ECO:0007669"/>
    <property type="project" value="TreeGrafter"/>
</dbReference>
<dbReference type="GO" id="GO:0005730">
    <property type="term" value="C:nucleolus"/>
    <property type="evidence" value="ECO:0007669"/>
    <property type="project" value="TreeGrafter"/>
</dbReference>
<evidence type="ECO:0000256" key="2">
    <source>
        <dbReference type="ARBA" id="ARBA00022884"/>
    </source>
</evidence>
<evidence type="ECO:0000259" key="4">
    <source>
        <dbReference type="Pfam" id="PF08144"/>
    </source>
</evidence>
<keyword evidence="1" id="KW-0677">Repeat</keyword>
<protein>
    <recommendedName>
        <fullName evidence="4">CPL domain-containing protein</fullName>
    </recommendedName>
</protein>
<dbReference type="PROSITE" id="PS50302">
    <property type="entry name" value="PUM"/>
    <property type="match status" value="1"/>
</dbReference>
<keyword evidence="2" id="KW-0694">RNA-binding</keyword>
<evidence type="ECO:0000313" key="5">
    <source>
        <dbReference type="EMBL" id="CAE2331273.1"/>
    </source>
</evidence>
<reference evidence="5" key="1">
    <citation type="submission" date="2021-01" db="EMBL/GenBank/DDBJ databases">
        <authorList>
            <person name="Corre E."/>
            <person name="Pelletier E."/>
            <person name="Niang G."/>
            <person name="Scheremetjew M."/>
            <person name="Finn R."/>
            <person name="Kale V."/>
            <person name="Holt S."/>
            <person name="Cochrane G."/>
            <person name="Meng A."/>
            <person name="Brown T."/>
            <person name="Cohen L."/>
        </authorList>
    </citation>
    <scope>NUCLEOTIDE SEQUENCE</scope>
    <source>
        <strain evidence="5">SoJaBio B1-5/56/2</strain>
    </source>
</reference>
<evidence type="ECO:0000256" key="3">
    <source>
        <dbReference type="PROSITE-ProRule" id="PRU00317"/>
    </source>
</evidence>
<gene>
    <name evidence="5" type="ORF">NAES01612_LOCUS22252</name>
</gene>
<dbReference type="Gene3D" id="1.25.10.10">
    <property type="entry name" value="Leucine-rich Repeat Variant"/>
    <property type="match status" value="1"/>
</dbReference>
<dbReference type="EMBL" id="HBKR01033935">
    <property type="protein sequence ID" value="CAE2331273.1"/>
    <property type="molecule type" value="Transcribed_RNA"/>
</dbReference>
<organism evidence="5">
    <name type="scientific">Paramoeba aestuarina</name>
    <dbReference type="NCBI Taxonomy" id="180227"/>
    <lineage>
        <taxon>Eukaryota</taxon>
        <taxon>Amoebozoa</taxon>
        <taxon>Discosea</taxon>
        <taxon>Flabellinia</taxon>
        <taxon>Dactylopodida</taxon>
        <taxon>Paramoebidae</taxon>
        <taxon>Paramoeba</taxon>
    </lineage>
</organism>
<feature type="repeat" description="Pumilio" evidence="3">
    <location>
        <begin position="83"/>
        <end position="119"/>
    </location>
</feature>
<dbReference type="InterPro" id="IPR016024">
    <property type="entry name" value="ARM-type_fold"/>
</dbReference>